<evidence type="ECO:0000313" key="1">
    <source>
        <dbReference type="EMBL" id="BCX46580.1"/>
    </source>
</evidence>
<accession>A0ABN6H4U1</accession>
<protein>
    <submittedName>
        <fullName evidence="1">Uncharacterized protein</fullName>
    </submittedName>
</protein>
<keyword evidence="2" id="KW-1185">Reference proteome</keyword>
<name>A0ABN6H4U1_9BACT</name>
<evidence type="ECO:0000313" key="2">
    <source>
        <dbReference type="Proteomes" id="UP001374893"/>
    </source>
</evidence>
<reference evidence="1 2" key="1">
    <citation type="submission" date="2021-06" db="EMBL/GenBank/DDBJ databases">
        <title>Complete genome of Haloferula helveola possessing various polysaccharide degrading enzymes.</title>
        <authorList>
            <person name="Takami H."/>
            <person name="Huang C."/>
            <person name="Hamasaki K."/>
        </authorList>
    </citation>
    <scope>NUCLEOTIDE SEQUENCE [LARGE SCALE GENOMIC DNA]</scope>
    <source>
        <strain evidence="1 2">CN-1</strain>
    </source>
</reference>
<dbReference type="Proteomes" id="UP001374893">
    <property type="component" value="Chromosome"/>
</dbReference>
<dbReference type="EMBL" id="AP024702">
    <property type="protein sequence ID" value="BCX46580.1"/>
    <property type="molecule type" value="Genomic_DNA"/>
</dbReference>
<gene>
    <name evidence="1" type="ORF">HAHE_04880</name>
</gene>
<proteinExistence type="predicted"/>
<sequence>MPSARFPEPAVKAANKAKVPVVRAADVPSVETEGAAALAVRSVLFRPSMVRK</sequence>
<organism evidence="1 2">
    <name type="scientific">Haloferula helveola</name>
    <dbReference type="NCBI Taxonomy" id="490095"/>
    <lineage>
        <taxon>Bacteria</taxon>
        <taxon>Pseudomonadati</taxon>
        <taxon>Verrucomicrobiota</taxon>
        <taxon>Verrucomicrobiia</taxon>
        <taxon>Verrucomicrobiales</taxon>
        <taxon>Verrucomicrobiaceae</taxon>
        <taxon>Haloferula</taxon>
    </lineage>
</organism>